<feature type="compositionally biased region" description="Basic and acidic residues" evidence="1">
    <location>
        <begin position="1"/>
        <end position="12"/>
    </location>
</feature>
<feature type="region of interest" description="Disordered" evidence="1">
    <location>
        <begin position="1"/>
        <end position="34"/>
    </location>
</feature>
<proteinExistence type="predicted"/>
<evidence type="ECO:0000256" key="1">
    <source>
        <dbReference type="SAM" id="MobiDB-lite"/>
    </source>
</evidence>
<gene>
    <name evidence="2" type="ORF">GCM10022280_09630</name>
</gene>
<comment type="caution">
    <text evidence="2">The sequence shown here is derived from an EMBL/GenBank/DDBJ whole genome shotgun (WGS) entry which is preliminary data.</text>
</comment>
<organism evidence="2 3">
    <name type="scientific">Sphingomonas swuensis</name>
    <dbReference type="NCBI Taxonomy" id="977800"/>
    <lineage>
        <taxon>Bacteria</taxon>
        <taxon>Pseudomonadati</taxon>
        <taxon>Pseudomonadota</taxon>
        <taxon>Alphaproteobacteria</taxon>
        <taxon>Sphingomonadales</taxon>
        <taxon>Sphingomonadaceae</taxon>
        <taxon>Sphingomonas</taxon>
    </lineage>
</organism>
<evidence type="ECO:0000313" key="3">
    <source>
        <dbReference type="Proteomes" id="UP001500235"/>
    </source>
</evidence>
<evidence type="ECO:0000313" key="2">
    <source>
        <dbReference type="EMBL" id="GAA4013430.1"/>
    </source>
</evidence>
<protein>
    <submittedName>
        <fullName evidence="2">Uncharacterized protein</fullName>
    </submittedName>
</protein>
<dbReference type="EMBL" id="BAABBQ010000001">
    <property type="protein sequence ID" value="GAA4013430.1"/>
    <property type="molecule type" value="Genomic_DNA"/>
</dbReference>
<sequence>MHRAPIDEDGRPKLRGGRAGIPVIVPGPQGERLGPMRENRALVEEDAIVRRSGSNAA</sequence>
<accession>A0ABP7SMM6</accession>
<name>A0ABP7SMM6_9SPHN</name>
<reference evidence="3" key="1">
    <citation type="journal article" date="2019" name="Int. J. Syst. Evol. Microbiol.">
        <title>The Global Catalogue of Microorganisms (GCM) 10K type strain sequencing project: providing services to taxonomists for standard genome sequencing and annotation.</title>
        <authorList>
            <consortium name="The Broad Institute Genomics Platform"/>
            <consortium name="The Broad Institute Genome Sequencing Center for Infectious Disease"/>
            <person name="Wu L."/>
            <person name="Ma J."/>
        </authorList>
    </citation>
    <scope>NUCLEOTIDE SEQUENCE [LARGE SCALE GENOMIC DNA]</scope>
    <source>
        <strain evidence="3">JCM 17563</strain>
    </source>
</reference>
<dbReference type="Proteomes" id="UP001500235">
    <property type="component" value="Unassembled WGS sequence"/>
</dbReference>
<keyword evidence="3" id="KW-1185">Reference proteome</keyword>